<name>A0AAV5RQG6_MAUHU</name>
<feature type="compositionally biased region" description="Basic and acidic residues" evidence="1">
    <location>
        <begin position="169"/>
        <end position="185"/>
    </location>
</feature>
<evidence type="ECO:0000313" key="2">
    <source>
        <dbReference type="EMBL" id="GMM53784.1"/>
    </source>
</evidence>
<feature type="compositionally biased region" description="Low complexity" evidence="1">
    <location>
        <begin position="186"/>
        <end position="198"/>
    </location>
</feature>
<organism evidence="2 3">
    <name type="scientific">Maudiozyma humilis</name>
    <name type="common">Sour dough yeast</name>
    <name type="synonym">Kazachstania humilis</name>
    <dbReference type="NCBI Taxonomy" id="51915"/>
    <lineage>
        <taxon>Eukaryota</taxon>
        <taxon>Fungi</taxon>
        <taxon>Dikarya</taxon>
        <taxon>Ascomycota</taxon>
        <taxon>Saccharomycotina</taxon>
        <taxon>Saccharomycetes</taxon>
        <taxon>Saccharomycetales</taxon>
        <taxon>Saccharomycetaceae</taxon>
        <taxon>Maudiozyma</taxon>
    </lineage>
</organism>
<protein>
    <submittedName>
        <fullName evidence="2">Ahk1 protein</fullName>
    </submittedName>
</protein>
<evidence type="ECO:0000313" key="3">
    <source>
        <dbReference type="Proteomes" id="UP001377567"/>
    </source>
</evidence>
<gene>
    <name evidence="2" type="ORF">DAKH74_004000</name>
</gene>
<accession>A0AAV5RQG6</accession>
<comment type="caution">
    <text evidence="2">The sequence shown here is derived from an EMBL/GenBank/DDBJ whole genome shotgun (WGS) entry which is preliminary data.</text>
</comment>
<dbReference type="Pfam" id="PF08578">
    <property type="entry name" value="DUF1765"/>
    <property type="match status" value="1"/>
</dbReference>
<sequence length="886" mass="101594">MESLRSFAKAGLKLINSSENDNGSNISGGSALAGSLTYDPEADPELEFDLAATLGIEIGPDARLFHALNRFVATLSSRNKYYTRRISELDPEALSNTDPLRLSNKILDDTKYGNAYIAQLLRYNLITYLRDGQGAQPPSQEVKNVLQHWWASLLDLLQSDGHNILERRSNAHDDSDKNRDLHSDSDNCSSTRSSASSSPHVHHKRGKDKSFFGFKRSKETVSPCLSVEMISVIFEAVSRIMSCLMVSSHSSSSELLTFADSILRTIRIITNHLVLNSRTIKELSYDIKRDNHVSLTFCNNYNSLIRSFLGKLMAFAFFYLPDENQFDTQIMEVLQPNFKVEQDYNNPLVAWKKRRYILTKAKGQHIATSKTNTHRHKKFRVVISYIRHDLCFLSFYWHYWYIVLFLCGKENLPLTKDTVHDICPGSSILIEHSVLHFLRADLFQASKHLKAVRRQSMMANVNDSMPNSDVVSDGDLTKASASSSKTESLDEFIANNFKSLRVWNCLWSITKQFPESRDDWQVLLNLHDQSQLKYIKKIPAYDFQMANIVFNKILKKLIETFEDMSFLNWKSWDDGYLNLLRTGNMNNQIIATLSLFNSWDYIPADEQKRLTKEIINDPEIWKTVTLDTAENLILVLFTKFLVFKVSKIQDDAIKLDVLTKLDLYQSQFEELTRAFETDPTTSSFPRECATTYGGDSVLLFHVNKKFVLGTIRSLAKSSTAKEKSSLWRKNWIQGPLDINCKKEYQGVQPPPEFSQILINSDILTPTRAPVGFRIMLFPNISKTIDYWNKKWSQKSSEESCVSEKELPYTPPENINTELFISTLSSDSDTVASDDKAAMAVAHGNARTQYAKLFKFAKLFNLTMLEYYDFQNFEDDEHIIIDFELFQ</sequence>
<dbReference type="AlphaFoldDB" id="A0AAV5RQG6"/>
<reference evidence="2 3" key="1">
    <citation type="journal article" date="2023" name="Elife">
        <title>Identification of key yeast species and microbe-microbe interactions impacting larval growth of Drosophila in the wild.</title>
        <authorList>
            <person name="Mure A."/>
            <person name="Sugiura Y."/>
            <person name="Maeda R."/>
            <person name="Honda K."/>
            <person name="Sakurai N."/>
            <person name="Takahashi Y."/>
            <person name="Watada M."/>
            <person name="Katoh T."/>
            <person name="Gotoh A."/>
            <person name="Gotoh Y."/>
            <person name="Taniguchi I."/>
            <person name="Nakamura K."/>
            <person name="Hayashi T."/>
            <person name="Katayama T."/>
            <person name="Uemura T."/>
            <person name="Hattori Y."/>
        </authorList>
    </citation>
    <scope>NUCLEOTIDE SEQUENCE [LARGE SCALE GENOMIC DNA]</scope>
    <source>
        <strain evidence="2 3">KH-74</strain>
    </source>
</reference>
<dbReference type="InterPro" id="IPR013887">
    <property type="entry name" value="UPF0592"/>
</dbReference>
<proteinExistence type="predicted"/>
<keyword evidence="3" id="KW-1185">Reference proteome</keyword>
<dbReference type="Proteomes" id="UP001377567">
    <property type="component" value="Unassembled WGS sequence"/>
</dbReference>
<feature type="region of interest" description="Disordered" evidence="1">
    <location>
        <begin position="169"/>
        <end position="207"/>
    </location>
</feature>
<dbReference type="EMBL" id="BTGD01000001">
    <property type="protein sequence ID" value="GMM53784.1"/>
    <property type="molecule type" value="Genomic_DNA"/>
</dbReference>
<evidence type="ECO:0000256" key="1">
    <source>
        <dbReference type="SAM" id="MobiDB-lite"/>
    </source>
</evidence>